<sequence length="173" mass="18342">MIYSLGDKTPRIADGVFVADSASVIGDVEIGPGSSIWFSTVLRADNAVIRIGECSNIQDGTVIHVDEGIPTLIGNNVTVGHSTVIHGCTLEDGCLIGIGTTILDHAVIGKHSIVGANSLITERKTFPARTLILGSPGKVVRDLTDEEIALLEWTAEHYAKNGTHYRTSLKALP</sequence>
<dbReference type="SUPFAM" id="SSF51161">
    <property type="entry name" value="Trimeric LpxA-like enzymes"/>
    <property type="match status" value="1"/>
</dbReference>
<dbReference type="InterPro" id="IPR001451">
    <property type="entry name" value="Hexapep"/>
</dbReference>
<proteinExistence type="predicted"/>
<accession>A0A381U2A7</accession>
<protein>
    <recommendedName>
        <fullName evidence="2">Gamma carbonic anhydrase family protein</fullName>
    </recommendedName>
</protein>
<dbReference type="PANTHER" id="PTHR13061:SF29">
    <property type="entry name" value="GAMMA CARBONIC ANHYDRASE-LIKE 1, MITOCHONDRIAL-RELATED"/>
    <property type="match status" value="1"/>
</dbReference>
<gene>
    <name evidence="1" type="ORF">METZ01_LOCUS74622</name>
</gene>
<dbReference type="EMBL" id="UINC01005507">
    <property type="protein sequence ID" value="SVA21768.1"/>
    <property type="molecule type" value="Genomic_DNA"/>
</dbReference>
<dbReference type="Pfam" id="PF00132">
    <property type="entry name" value="Hexapep"/>
    <property type="match status" value="1"/>
</dbReference>
<organism evidence="1">
    <name type="scientific">marine metagenome</name>
    <dbReference type="NCBI Taxonomy" id="408172"/>
    <lineage>
        <taxon>unclassified sequences</taxon>
        <taxon>metagenomes</taxon>
        <taxon>ecological metagenomes</taxon>
    </lineage>
</organism>
<name>A0A381U2A7_9ZZZZ</name>
<reference evidence="1" key="1">
    <citation type="submission" date="2018-05" db="EMBL/GenBank/DDBJ databases">
        <authorList>
            <person name="Lanie J.A."/>
            <person name="Ng W.-L."/>
            <person name="Kazmierczak K.M."/>
            <person name="Andrzejewski T.M."/>
            <person name="Davidsen T.M."/>
            <person name="Wayne K.J."/>
            <person name="Tettelin H."/>
            <person name="Glass J.I."/>
            <person name="Rusch D."/>
            <person name="Podicherti R."/>
            <person name="Tsui H.-C.T."/>
            <person name="Winkler M.E."/>
        </authorList>
    </citation>
    <scope>NUCLEOTIDE SEQUENCE</scope>
</reference>
<dbReference type="PANTHER" id="PTHR13061">
    <property type="entry name" value="DYNACTIN SUBUNIT P25"/>
    <property type="match status" value="1"/>
</dbReference>
<evidence type="ECO:0008006" key="2">
    <source>
        <dbReference type="Google" id="ProtNLM"/>
    </source>
</evidence>
<dbReference type="InterPro" id="IPR011004">
    <property type="entry name" value="Trimer_LpxA-like_sf"/>
</dbReference>
<dbReference type="Gene3D" id="2.160.10.10">
    <property type="entry name" value="Hexapeptide repeat proteins"/>
    <property type="match status" value="1"/>
</dbReference>
<dbReference type="InterPro" id="IPR047324">
    <property type="entry name" value="LbH_gamma_CA-like"/>
</dbReference>
<evidence type="ECO:0000313" key="1">
    <source>
        <dbReference type="EMBL" id="SVA21768.1"/>
    </source>
</evidence>
<dbReference type="CDD" id="cd04645">
    <property type="entry name" value="LbH_gamma_CA_like"/>
    <property type="match status" value="1"/>
</dbReference>
<dbReference type="InterPro" id="IPR050484">
    <property type="entry name" value="Transf_Hexapept/Carb_Anhydrase"/>
</dbReference>
<dbReference type="AlphaFoldDB" id="A0A381U2A7"/>